<feature type="compositionally biased region" description="Polar residues" evidence="1">
    <location>
        <begin position="25"/>
        <end position="37"/>
    </location>
</feature>
<dbReference type="Gene3D" id="3.30.160.170">
    <property type="entry name" value="FlaG-like"/>
    <property type="match status" value="1"/>
</dbReference>
<feature type="region of interest" description="Disordered" evidence="1">
    <location>
        <begin position="1"/>
        <end position="55"/>
    </location>
</feature>
<feature type="compositionally biased region" description="Low complexity" evidence="1">
    <location>
        <begin position="39"/>
        <end position="55"/>
    </location>
</feature>
<accession>A0A368N3E5</accession>
<protein>
    <recommendedName>
        <fullName evidence="4">Flagellar protein FlaG</fullName>
    </recommendedName>
</protein>
<reference evidence="2 3" key="1">
    <citation type="submission" date="2018-07" db="EMBL/GenBank/DDBJ databases">
        <title>Corallincola holothuriorum sp. nov., a new facultative anaerobe isolated from sea cucumber Apostichopus japonicus.</title>
        <authorList>
            <person name="Xia H."/>
        </authorList>
    </citation>
    <scope>NUCLEOTIDE SEQUENCE [LARGE SCALE GENOMIC DNA]</scope>
    <source>
        <strain evidence="2 3">C4</strain>
    </source>
</reference>
<sequence length="134" mass="15102">MSVDAIQAQATSNPQLRTQPEAVTPVQTETATESQVKPEQVQPSEQIQEQAQQLKQEQEIDRQRLEEMARNLQEFVQSFNKSLTFSVDDASGRDVISVKDKVSGDLLRQIPSEEMLKLAVRLSESNSLFLKTEV</sequence>
<evidence type="ECO:0000313" key="3">
    <source>
        <dbReference type="Proteomes" id="UP000252558"/>
    </source>
</evidence>
<name>A0A368N3E5_9GAMM</name>
<dbReference type="RefSeq" id="WP_114339773.1">
    <property type="nucleotide sequence ID" value="NZ_QPID01000013.1"/>
</dbReference>
<evidence type="ECO:0000256" key="1">
    <source>
        <dbReference type="SAM" id="MobiDB-lite"/>
    </source>
</evidence>
<comment type="caution">
    <text evidence="2">The sequence shown here is derived from an EMBL/GenBank/DDBJ whole genome shotgun (WGS) entry which is preliminary data.</text>
</comment>
<dbReference type="SUPFAM" id="SSF160214">
    <property type="entry name" value="FlaG-like"/>
    <property type="match status" value="1"/>
</dbReference>
<dbReference type="OrthoDB" id="5741693at2"/>
<feature type="compositionally biased region" description="Polar residues" evidence="1">
    <location>
        <begin position="8"/>
        <end position="18"/>
    </location>
</feature>
<dbReference type="AlphaFoldDB" id="A0A368N3E5"/>
<dbReference type="InterPro" id="IPR035924">
    <property type="entry name" value="FlaG-like_sf"/>
</dbReference>
<gene>
    <name evidence="2" type="ORF">DU002_17650</name>
</gene>
<proteinExistence type="predicted"/>
<dbReference type="InterPro" id="IPR005186">
    <property type="entry name" value="FlaG"/>
</dbReference>
<keyword evidence="3" id="KW-1185">Reference proteome</keyword>
<dbReference type="Pfam" id="PF03646">
    <property type="entry name" value="FlaG"/>
    <property type="match status" value="1"/>
</dbReference>
<evidence type="ECO:0000313" key="2">
    <source>
        <dbReference type="EMBL" id="RCU44583.1"/>
    </source>
</evidence>
<organism evidence="2 3">
    <name type="scientific">Corallincola holothuriorum</name>
    <dbReference type="NCBI Taxonomy" id="2282215"/>
    <lineage>
        <taxon>Bacteria</taxon>
        <taxon>Pseudomonadati</taxon>
        <taxon>Pseudomonadota</taxon>
        <taxon>Gammaproteobacteria</taxon>
        <taxon>Alteromonadales</taxon>
        <taxon>Psychromonadaceae</taxon>
        <taxon>Corallincola</taxon>
    </lineage>
</organism>
<dbReference type="PANTHER" id="PTHR37166">
    <property type="entry name" value="PROTEIN FLAG"/>
    <property type="match status" value="1"/>
</dbReference>
<dbReference type="EMBL" id="QPID01000013">
    <property type="protein sequence ID" value="RCU44583.1"/>
    <property type="molecule type" value="Genomic_DNA"/>
</dbReference>
<evidence type="ECO:0008006" key="4">
    <source>
        <dbReference type="Google" id="ProtNLM"/>
    </source>
</evidence>
<dbReference type="PANTHER" id="PTHR37166:SF1">
    <property type="entry name" value="PROTEIN FLAG"/>
    <property type="match status" value="1"/>
</dbReference>
<dbReference type="Proteomes" id="UP000252558">
    <property type="component" value="Unassembled WGS sequence"/>
</dbReference>